<organism evidence="1 2">
    <name type="scientific">Polyrhizophydium stewartii</name>
    <dbReference type="NCBI Taxonomy" id="2732419"/>
    <lineage>
        <taxon>Eukaryota</taxon>
        <taxon>Fungi</taxon>
        <taxon>Fungi incertae sedis</taxon>
        <taxon>Chytridiomycota</taxon>
        <taxon>Chytridiomycota incertae sedis</taxon>
        <taxon>Chytridiomycetes</taxon>
        <taxon>Rhizophydiales</taxon>
        <taxon>Rhizophydiales incertae sedis</taxon>
        <taxon>Polyrhizophydium</taxon>
    </lineage>
</organism>
<evidence type="ECO:0000313" key="2">
    <source>
        <dbReference type="Proteomes" id="UP001527925"/>
    </source>
</evidence>
<dbReference type="InterPro" id="IPR052050">
    <property type="entry name" value="SecEffector_AnkRepeat"/>
</dbReference>
<evidence type="ECO:0000313" key="1">
    <source>
        <dbReference type="EMBL" id="KAL2918390.1"/>
    </source>
</evidence>
<name>A0ABR4NFY4_9FUNG</name>
<dbReference type="Gene3D" id="1.25.40.20">
    <property type="entry name" value="Ankyrin repeat-containing domain"/>
    <property type="match status" value="2"/>
</dbReference>
<dbReference type="EMBL" id="JADGIZ020000006">
    <property type="protein sequence ID" value="KAL2918390.1"/>
    <property type="molecule type" value="Genomic_DNA"/>
</dbReference>
<accession>A0ABR4NFY4</accession>
<sequence length="482" mass="52313">MGNTPSTAGRRAKSAGDAGILVTLPRTRSHWDRLPASVQTHILEAADPLTRFTHGLLLRAELRCLGRADRERLWRQAFECEWRGDLRTLPSVSGWSDCFGAIGTRIMLRRVRAARLASPETAQRVAIRQRWDDAIDFADPVELAGLAAEEGALWLLSDLIDERRAVRVSSDLALRAASRGQLGVVEWLRPRMSTGEWTAEIIAPACGSGNLDLVVLLLAGIRSDLHSTEFVDAAARAGHLPVVRWLADRGDECSVDGIKLAAESGHLAVLEFLRERFPSVFDSMSAVALCDVTDLRVLQWLHSLGLVLLPEVTLKSVVEKGVAESARWICETLGVAVTQDMLWDACKENHVALAEWMLGQPGISISDEVIAIAAQDCSVDVIDVIAAHDASLLGTIGELATASGDVDLIEWLFVRHPGSITPRALEIAAEKGNAGVAQFILERAAGTSWDLDTARLSAVAGQKQQIVALLEAHTLRRSTLGR</sequence>
<keyword evidence="2" id="KW-1185">Reference proteome</keyword>
<protein>
    <recommendedName>
        <fullName evidence="3">Ankyrin repeat protein</fullName>
    </recommendedName>
</protein>
<dbReference type="PANTHER" id="PTHR46586:SF3">
    <property type="entry name" value="ANKYRIN REPEAT-CONTAINING PROTEIN"/>
    <property type="match status" value="1"/>
</dbReference>
<gene>
    <name evidence="1" type="ORF">HK105_201790</name>
</gene>
<dbReference type="PANTHER" id="PTHR46586">
    <property type="entry name" value="ANKYRIN REPEAT-CONTAINING PROTEIN"/>
    <property type="match status" value="1"/>
</dbReference>
<comment type="caution">
    <text evidence="1">The sequence shown here is derived from an EMBL/GenBank/DDBJ whole genome shotgun (WGS) entry which is preliminary data.</text>
</comment>
<dbReference type="Proteomes" id="UP001527925">
    <property type="component" value="Unassembled WGS sequence"/>
</dbReference>
<proteinExistence type="predicted"/>
<dbReference type="SUPFAM" id="SSF48403">
    <property type="entry name" value="Ankyrin repeat"/>
    <property type="match status" value="1"/>
</dbReference>
<dbReference type="InterPro" id="IPR036770">
    <property type="entry name" value="Ankyrin_rpt-contain_sf"/>
</dbReference>
<evidence type="ECO:0008006" key="3">
    <source>
        <dbReference type="Google" id="ProtNLM"/>
    </source>
</evidence>
<reference evidence="1 2" key="1">
    <citation type="submission" date="2023-09" db="EMBL/GenBank/DDBJ databases">
        <title>Pangenome analysis of Batrachochytrium dendrobatidis and related Chytrids.</title>
        <authorList>
            <person name="Yacoub M.N."/>
            <person name="Stajich J.E."/>
            <person name="James T.Y."/>
        </authorList>
    </citation>
    <scope>NUCLEOTIDE SEQUENCE [LARGE SCALE GENOMIC DNA]</scope>
    <source>
        <strain evidence="1 2">JEL0888</strain>
    </source>
</reference>